<dbReference type="Proteomes" id="UP001152799">
    <property type="component" value="Chromosome 10"/>
</dbReference>
<evidence type="ECO:0000313" key="2">
    <source>
        <dbReference type="Proteomes" id="UP001152799"/>
    </source>
</evidence>
<accession>A0A9N9MG42</accession>
<dbReference type="EMBL" id="OU892286">
    <property type="protein sequence ID" value="CAG9761326.1"/>
    <property type="molecule type" value="Genomic_DNA"/>
</dbReference>
<proteinExistence type="predicted"/>
<evidence type="ECO:0000313" key="1">
    <source>
        <dbReference type="EMBL" id="CAG9761326.1"/>
    </source>
</evidence>
<organism evidence="1 2">
    <name type="scientific">Ceutorhynchus assimilis</name>
    <name type="common">cabbage seed weevil</name>
    <dbReference type="NCBI Taxonomy" id="467358"/>
    <lineage>
        <taxon>Eukaryota</taxon>
        <taxon>Metazoa</taxon>
        <taxon>Ecdysozoa</taxon>
        <taxon>Arthropoda</taxon>
        <taxon>Hexapoda</taxon>
        <taxon>Insecta</taxon>
        <taxon>Pterygota</taxon>
        <taxon>Neoptera</taxon>
        <taxon>Endopterygota</taxon>
        <taxon>Coleoptera</taxon>
        <taxon>Polyphaga</taxon>
        <taxon>Cucujiformia</taxon>
        <taxon>Curculionidae</taxon>
        <taxon>Ceutorhynchinae</taxon>
        <taxon>Ceutorhynchus</taxon>
    </lineage>
</organism>
<gene>
    <name evidence="1" type="ORF">CEUTPL_LOCUS2031</name>
</gene>
<protein>
    <submittedName>
        <fullName evidence="1">Uncharacterized protein</fullName>
    </submittedName>
</protein>
<name>A0A9N9MG42_9CUCU</name>
<keyword evidence="2" id="KW-1185">Reference proteome</keyword>
<reference evidence="1" key="1">
    <citation type="submission" date="2022-01" db="EMBL/GenBank/DDBJ databases">
        <authorList>
            <person name="King R."/>
        </authorList>
    </citation>
    <scope>NUCLEOTIDE SEQUENCE</scope>
</reference>
<dbReference type="OrthoDB" id="6711362at2759"/>
<dbReference type="AlphaFoldDB" id="A0A9N9MG42"/>
<sequence length="174" mass="19500">MRRPTRDCLCTSRVQYGTADAVSSFHRLPLVQELWVHLKAAKKHTFVPIHEIAAYLGPAKSMGMIGLHAFTGNDNVSSFHSIGKSTALKMMLGYEGSEDAFITLSNGNLEDARPKLINFVIAMYTKSKMYKSLTDCRRALYAKFQRPMENVPPTEDALCQHMRRASYQAQAPVS</sequence>
<dbReference type="SUPFAM" id="SSF47807">
    <property type="entry name" value="5' to 3' exonuclease, C-terminal subdomain"/>
    <property type="match status" value="1"/>
</dbReference>
<dbReference type="InterPro" id="IPR036279">
    <property type="entry name" value="5-3_exonuclease_C_sf"/>
</dbReference>